<evidence type="ECO:0000313" key="4">
    <source>
        <dbReference type="Proteomes" id="UP000588604"/>
    </source>
</evidence>
<dbReference type="GO" id="GO:0030655">
    <property type="term" value="P:beta-lactam antibiotic catabolic process"/>
    <property type="evidence" value="ECO:0007669"/>
    <property type="project" value="InterPro"/>
</dbReference>
<dbReference type="AlphaFoldDB" id="A0A841MHV7"/>
<dbReference type="Pfam" id="PF13354">
    <property type="entry name" value="Beta-lactamase2"/>
    <property type="match status" value="1"/>
</dbReference>
<dbReference type="InterPro" id="IPR045155">
    <property type="entry name" value="Beta-lactam_cat"/>
</dbReference>
<evidence type="ECO:0000256" key="1">
    <source>
        <dbReference type="SAM" id="SignalP"/>
    </source>
</evidence>
<keyword evidence="4" id="KW-1185">Reference proteome</keyword>
<reference evidence="3 4" key="1">
    <citation type="submission" date="2020-08" db="EMBL/GenBank/DDBJ databases">
        <title>Genomic Encyclopedia of Type Strains, Phase IV (KMG-IV): sequencing the most valuable type-strain genomes for metagenomic binning, comparative biology and taxonomic classification.</title>
        <authorList>
            <person name="Goeker M."/>
        </authorList>
    </citation>
    <scope>NUCLEOTIDE SEQUENCE [LARGE SCALE GENOMIC DNA]</scope>
    <source>
        <strain evidence="3 4">DSM 102044</strain>
    </source>
</reference>
<feature type="signal peptide" evidence="1">
    <location>
        <begin position="1"/>
        <end position="20"/>
    </location>
</feature>
<dbReference type="EMBL" id="JACIJO010000002">
    <property type="protein sequence ID" value="MBB6326443.1"/>
    <property type="molecule type" value="Genomic_DNA"/>
</dbReference>
<organism evidence="3 4">
    <name type="scientific">Algoriphagus iocasae</name>
    <dbReference type="NCBI Taxonomy" id="1836499"/>
    <lineage>
        <taxon>Bacteria</taxon>
        <taxon>Pseudomonadati</taxon>
        <taxon>Bacteroidota</taxon>
        <taxon>Cytophagia</taxon>
        <taxon>Cytophagales</taxon>
        <taxon>Cyclobacteriaceae</taxon>
        <taxon>Algoriphagus</taxon>
    </lineage>
</organism>
<dbReference type="Proteomes" id="UP000588604">
    <property type="component" value="Unassembled WGS sequence"/>
</dbReference>
<dbReference type="GO" id="GO:0008800">
    <property type="term" value="F:beta-lactamase activity"/>
    <property type="evidence" value="ECO:0007669"/>
    <property type="project" value="InterPro"/>
</dbReference>
<evidence type="ECO:0000313" key="3">
    <source>
        <dbReference type="EMBL" id="MBB6326443.1"/>
    </source>
</evidence>
<proteinExistence type="predicted"/>
<feature type="domain" description="Beta-lactamase class A catalytic" evidence="2">
    <location>
        <begin position="66"/>
        <end position="341"/>
    </location>
</feature>
<sequence>MRISLFLAFLLLTISCSTKSENPFEDDFSKYPTLEKVLSDPERYKVQILYTQIDRNEHGNPIFTDYSFHLNDSLYYYPASTVKLPIALLALEWLEENNVDNLTKESIFLVDSVRPSQIPALVDNSSKDSLPSIANYIKKILLVSDNDANNRLYELIGQDYIHNKLKEKGLWKTVISQRLAFPISAEENRYFNPIRFVDKSGKVLLELPERHTEMIYKVPGNPMIGKAHMVNDSLVQGPMDFTFKNKFPLSELHGVVQRVIFPQAFPEVEQFHISEENRKFVLKYMSMFPAESDFPTYDRNEFYDGYSKFFKFGNSKNPIPKNFRIFNKTGWSYGFLIDGSYFVDLENKVEFFVSAVVYVNENEILNDNVYEFEEIGKPFFAELGDYLYQLELQRKKTIQPDLSNFTFDYGSK</sequence>
<dbReference type="PROSITE" id="PS51257">
    <property type="entry name" value="PROKAR_LIPOPROTEIN"/>
    <property type="match status" value="1"/>
</dbReference>
<comment type="caution">
    <text evidence="3">The sequence shown here is derived from an EMBL/GenBank/DDBJ whole genome shotgun (WGS) entry which is preliminary data.</text>
</comment>
<dbReference type="Gene3D" id="3.40.710.10">
    <property type="entry name" value="DD-peptidase/beta-lactamase superfamily"/>
    <property type="match status" value="1"/>
</dbReference>
<keyword evidence="1" id="KW-0732">Signal</keyword>
<dbReference type="RefSeq" id="WP_184495048.1">
    <property type="nucleotide sequence ID" value="NZ_JACIJO010000002.1"/>
</dbReference>
<dbReference type="InterPro" id="IPR012338">
    <property type="entry name" value="Beta-lactam/transpept-like"/>
</dbReference>
<gene>
    <name evidence="3" type="ORF">FHS59_002071</name>
</gene>
<name>A0A841MHV7_9BACT</name>
<protein>
    <recommendedName>
        <fullName evidence="2">Beta-lactamase class A catalytic domain-containing protein</fullName>
    </recommendedName>
</protein>
<evidence type="ECO:0000259" key="2">
    <source>
        <dbReference type="Pfam" id="PF13354"/>
    </source>
</evidence>
<dbReference type="SUPFAM" id="SSF56601">
    <property type="entry name" value="beta-lactamase/transpeptidase-like"/>
    <property type="match status" value="1"/>
</dbReference>
<accession>A0A841MHV7</accession>
<feature type="chain" id="PRO_5032679129" description="Beta-lactamase class A catalytic domain-containing protein" evidence="1">
    <location>
        <begin position="21"/>
        <end position="412"/>
    </location>
</feature>